<keyword evidence="4" id="KW-0929">Antimicrobial</keyword>
<evidence type="ECO:0000313" key="11">
    <source>
        <dbReference type="EMBL" id="KZS13186.1"/>
    </source>
</evidence>
<keyword evidence="6 9" id="KW-0732">Signal</keyword>
<keyword evidence="8" id="KW-0044">Antibiotic</keyword>
<dbReference type="GO" id="GO:0042742">
    <property type="term" value="P:defense response to bacterium"/>
    <property type="evidence" value="ECO:0007669"/>
    <property type="project" value="UniProtKB-KW"/>
</dbReference>
<dbReference type="OrthoDB" id="6418377at2759"/>
<comment type="caution">
    <text evidence="11">The sequence shown here is derived from an EMBL/GenBank/DDBJ whole genome shotgun (WGS) entry which is preliminary data.</text>
</comment>
<evidence type="ECO:0000259" key="10">
    <source>
        <dbReference type="PROSITE" id="PS51019"/>
    </source>
</evidence>
<evidence type="ECO:0000256" key="3">
    <source>
        <dbReference type="ARBA" id="ARBA00022525"/>
    </source>
</evidence>
<dbReference type="Pfam" id="PF02014">
    <property type="entry name" value="Reeler"/>
    <property type="match status" value="2"/>
</dbReference>
<dbReference type="InterPro" id="IPR002861">
    <property type="entry name" value="Reeler_dom"/>
</dbReference>
<keyword evidence="7" id="KW-0391">Immunity</keyword>
<evidence type="ECO:0000256" key="6">
    <source>
        <dbReference type="ARBA" id="ARBA00022729"/>
    </source>
</evidence>
<comment type="similarity">
    <text evidence="2">Belongs to the insect defense protein family.</text>
</comment>
<keyword evidence="3" id="KW-0964">Secreted</keyword>
<accession>A0A164WE40</accession>
<evidence type="ECO:0000256" key="9">
    <source>
        <dbReference type="SAM" id="SignalP"/>
    </source>
</evidence>
<feature type="chain" id="PRO_5007854079" evidence="9">
    <location>
        <begin position="26"/>
        <end position="270"/>
    </location>
</feature>
<evidence type="ECO:0000256" key="8">
    <source>
        <dbReference type="ARBA" id="ARBA00023022"/>
    </source>
</evidence>
<evidence type="ECO:0000313" key="12">
    <source>
        <dbReference type="Proteomes" id="UP000076858"/>
    </source>
</evidence>
<dbReference type="Gene3D" id="2.60.40.4060">
    <property type="entry name" value="Reeler domain"/>
    <property type="match status" value="2"/>
</dbReference>
<proteinExistence type="inferred from homology"/>
<evidence type="ECO:0000256" key="2">
    <source>
        <dbReference type="ARBA" id="ARBA00008501"/>
    </source>
</evidence>
<feature type="signal peptide" evidence="9">
    <location>
        <begin position="1"/>
        <end position="25"/>
    </location>
</feature>
<gene>
    <name evidence="11" type="ORF">APZ42_021647</name>
</gene>
<name>A0A164WE40_9CRUS</name>
<evidence type="ECO:0000256" key="5">
    <source>
        <dbReference type="ARBA" id="ARBA00022588"/>
    </source>
</evidence>
<comment type="subcellular location">
    <subcellularLocation>
        <location evidence="1">Secreted</location>
    </subcellularLocation>
</comment>
<dbReference type="InterPro" id="IPR051237">
    <property type="entry name" value="Ferric-chelate_Red/DefProt"/>
</dbReference>
<evidence type="ECO:0000256" key="1">
    <source>
        <dbReference type="ARBA" id="ARBA00004613"/>
    </source>
</evidence>
<dbReference type="InterPro" id="IPR042307">
    <property type="entry name" value="Reeler_sf"/>
</dbReference>
<reference evidence="11 12" key="1">
    <citation type="submission" date="2016-03" db="EMBL/GenBank/DDBJ databases">
        <title>EvidentialGene: Evidence-directed Construction of Genes on Genomes.</title>
        <authorList>
            <person name="Gilbert D.G."/>
            <person name="Choi J.-H."/>
            <person name="Mockaitis K."/>
            <person name="Colbourne J."/>
            <person name="Pfrender M."/>
        </authorList>
    </citation>
    <scope>NUCLEOTIDE SEQUENCE [LARGE SCALE GENOMIC DNA]</scope>
    <source>
        <strain evidence="11 12">Xinb3</strain>
        <tissue evidence="11">Complete organism</tissue>
    </source>
</reference>
<dbReference type="CDD" id="cd08544">
    <property type="entry name" value="Reeler"/>
    <property type="match status" value="2"/>
</dbReference>
<dbReference type="PANTHER" id="PTHR45828">
    <property type="entry name" value="CYTOCHROME B561/FERRIC REDUCTASE TRANSMEMBRANE"/>
    <property type="match status" value="1"/>
</dbReference>
<sequence>MQRVNGAVLMAAAMLATFWATGVDANSHGAPITACADMGTVHTEVNKGGIVQVTLSANAVHDDPQSRLPEVSGYFTGYLLMAFNAEDEEAGPIGTFSGFNPKQGQHLNCWDRPMSALTHVNPNFKPTIHTQWVPPEEFVGTVIFRATFTSNIATIWAAVPAHSNTEVKKGSKVNVTLSAHVAHDDPRNRLFQVPGYFTGYLLMAFNAKDEMAGPIGTFSGFNPVHGQHLNCWNRPMSALTHVNANFKSVIHTQWVPPENFVGTVIFSTSP</sequence>
<dbReference type="PANTHER" id="PTHR45828:SF9">
    <property type="entry name" value="CELL WALL INTEGRITY AND STRESS RESPONSE COMPONENT 4-LIKE-RELATED"/>
    <property type="match status" value="1"/>
</dbReference>
<dbReference type="GO" id="GO:0005576">
    <property type="term" value="C:extracellular region"/>
    <property type="evidence" value="ECO:0007669"/>
    <property type="project" value="UniProtKB-SubCell"/>
</dbReference>
<evidence type="ECO:0000256" key="7">
    <source>
        <dbReference type="ARBA" id="ARBA00022859"/>
    </source>
</evidence>
<keyword evidence="12" id="KW-1185">Reference proteome</keyword>
<protein>
    <submittedName>
        <fullName evidence="11">Secreted-like protein</fullName>
    </submittedName>
</protein>
<dbReference type="AlphaFoldDB" id="A0A164WE40"/>
<dbReference type="GO" id="GO:0016020">
    <property type="term" value="C:membrane"/>
    <property type="evidence" value="ECO:0007669"/>
    <property type="project" value="TreeGrafter"/>
</dbReference>
<feature type="domain" description="Reelin" evidence="10">
    <location>
        <begin position="1"/>
        <end position="179"/>
    </location>
</feature>
<dbReference type="PROSITE" id="PS51019">
    <property type="entry name" value="REELIN"/>
    <property type="match status" value="1"/>
</dbReference>
<organism evidence="11 12">
    <name type="scientific">Daphnia magna</name>
    <dbReference type="NCBI Taxonomy" id="35525"/>
    <lineage>
        <taxon>Eukaryota</taxon>
        <taxon>Metazoa</taxon>
        <taxon>Ecdysozoa</taxon>
        <taxon>Arthropoda</taxon>
        <taxon>Crustacea</taxon>
        <taxon>Branchiopoda</taxon>
        <taxon>Diplostraca</taxon>
        <taxon>Cladocera</taxon>
        <taxon>Anomopoda</taxon>
        <taxon>Daphniidae</taxon>
        <taxon>Daphnia</taxon>
    </lineage>
</organism>
<dbReference type="Proteomes" id="UP000076858">
    <property type="component" value="Unassembled WGS sequence"/>
</dbReference>
<dbReference type="EMBL" id="LRGB01001253">
    <property type="protein sequence ID" value="KZS13186.1"/>
    <property type="molecule type" value="Genomic_DNA"/>
</dbReference>
<dbReference type="GO" id="GO:0045087">
    <property type="term" value="P:innate immune response"/>
    <property type="evidence" value="ECO:0007669"/>
    <property type="project" value="UniProtKB-KW"/>
</dbReference>
<keyword evidence="5" id="KW-0399">Innate immunity</keyword>
<evidence type="ECO:0000256" key="4">
    <source>
        <dbReference type="ARBA" id="ARBA00022529"/>
    </source>
</evidence>